<reference evidence="3 4" key="1">
    <citation type="submission" date="2020-04" db="EMBL/GenBank/DDBJ databases">
        <title>Plant Genome Project.</title>
        <authorList>
            <person name="Zhang R.-G."/>
        </authorList>
    </citation>
    <scope>NUCLEOTIDE SEQUENCE [LARGE SCALE GENOMIC DNA]</scope>
    <source>
        <strain evidence="3">YNK0</strain>
        <tissue evidence="3">Leaf</tissue>
    </source>
</reference>
<evidence type="ECO:0000259" key="2">
    <source>
        <dbReference type="Pfam" id="PF03101"/>
    </source>
</evidence>
<name>A0A835D8J5_TETSI</name>
<evidence type="ECO:0000313" key="4">
    <source>
        <dbReference type="Proteomes" id="UP000655225"/>
    </source>
</evidence>
<dbReference type="Pfam" id="PF03101">
    <property type="entry name" value="FAR1"/>
    <property type="match status" value="1"/>
</dbReference>
<feature type="region of interest" description="Disordered" evidence="1">
    <location>
        <begin position="1"/>
        <end position="20"/>
    </location>
</feature>
<comment type="caution">
    <text evidence="3">The sequence shown here is derived from an EMBL/GenBank/DDBJ whole genome shotgun (WGS) entry which is preliminary data.</text>
</comment>
<evidence type="ECO:0000313" key="3">
    <source>
        <dbReference type="EMBL" id="KAF8391817.1"/>
    </source>
</evidence>
<protein>
    <recommendedName>
        <fullName evidence="2">FAR1 domain-containing protein</fullName>
    </recommendedName>
</protein>
<dbReference type="Proteomes" id="UP000655225">
    <property type="component" value="Unassembled WGS sequence"/>
</dbReference>
<dbReference type="OrthoDB" id="1886686at2759"/>
<feature type="domain" description="FAR1" evidence="2">
    <location>
        <begin position="76"/>
        <end position="162"/>
    </location>
</feature>
<sequence length="287" mass="32263">MSEDERMMEDFDRMEPDEDLNNEMMESSFEKELGGVEGGETTDISNERELNAREVYGNVEPHIGMEFESEKAAMMYYEAYGERVGFVIRVNFAQRSRDKSVVSRTFVCNKEGFRKEDRRSKSEVRNPRPVTRVGCKAMFTVRKEKPGKWIVTRLETKHNHPLGIPSGQGRRSAVQPRQFRPQMIFRFFSNAEKELRTRTIILNFSALEIFFSVNAGGLEVQQCPIYFANRIAVIDRRSSSSAIFQRRKNNSSDGAAAASASEKGGGGTALCGMGAVVAVAAQRNGEG</sequence>
<gene>
    <name evidence="3" type="ORF">HHK36_022051</name>
</gene>
<dbReference type="EMBL" id="JABCRI010000016">
    <property type="protein sequence ID" value="KAF8391817.1"/>
    <property type="molecule type" value="Genomic_DNA"/>
</dbReference>
<proteinExistence type="predicted"/>
<keyword evidence="4" id="KW-1185">Reference proteome</keyword>
<organism evidence="3 4">
    <name type="scientific">Tetracentron sinense</name>
    <name type="common">Spur-leaf</name>
    <dbReference type="NCBI Taxonomy" id="13715"/>
    <lineage>
        <taxon>Eukaryota</taxon>
        <taxon>Viridiplantae</taxon>
        <taxon>Streptophyta</taxon>
        <taxon>Embryophyta</taxon>
        <taxon>Tracheophyta</taxon>
        <taxon>Spermatophyta</taxon>
        <taxon>Magnoliopsida</taxon>
        <taxon>Trochodendrales</taxon>
        <taxon>Trochodendraceae</taxon>
        <taxon>Tetracentron</taxon>
    </lineage>
</organism>
<feature type="compositionally biased region" description="Basic and acidic residues" evidence="1">
    <location>
        <begin position="1"/>
        <end position="14"/>
    </location>
</feature>
<dbReference type="AlphaFoldDB" id="A0A835D8J5"/>
<dbReference type="PANTHER" id="PTHR46328">
    <property type="entry name" value="FAR-RED IMPAIRED RESPONSIVE (FAR1) FAMILY PROTEIN-RELATED"/>
    <property type="match status" value="1"/>
</dbReference>
<evidence type="ECO:0000256" key="1">
    <source>
        <dbReference type="SAM" id="MobiDB-lite"/>
    </source>
</evidence>
<dbReference type="InterPro" id="IPR004330">
    <property type="entry name" value="FAR1_DNA_bnd_dom"/>
</dbReference>
<dbReference type="PANTHER" id="PTHR46328:SF31">
    <property type="entry name" value="PROTEIN FAR1-RELATED SEQUENCE 5-LIKE"/>
    <property type="match status" value="1"/>
</dbReference>
<accession>A0A835D8J5</accession>